<dbReference type="Pfam" id="PF00593">
    <property type="entry name" value="TonB_dep_Rec_b-barrel"/>
    <property type="match status" value="1"/>
</dbReference>
<keyword evidence="6" id="KW-0732">Signal</keyword>
<dbReference type="GO" id="GO:0015344">
    <property type="term" value="F:siderophore uptake transmembrane transporter activity"/>
    <property type="evidence" value="ECO:0007669"/>
    <property type="project" value="TreeGrafter"/>
</dbReference>
<comment type="subcellular location">
    <subcellularLocation>
        <location evidence="1 11">Cell outer membrane</location>
        <topology evidence="1 11">Multi-pass membrane protein</topology>
    </subcellularLocation>
</comment>
<gene>
    <name evidence="15" type="ORF">EHS89_12385</name>
</gene>
<dbReference type="PROSITE" id="PS52016">
    <property type="entry name" value="TONB_DEPENDENT_REC_3"/>
    <property type="match status" value="1"/>
</dbReference>
<dbReference type="Gene3D" id="2.170.130.10">
    <property type="entry name" value="TonB-dependent receptor, plug domain"/>
    <property type="match status" value="1"/>
</dbReference>
<evidence type="ECO:0000256" key="6">
    <source>
        <dbReference type="ARBA" id="ARBA00022729"/>
    </source>
</evidence>
<keyword evidence="4 11" id="KW-1134">Transmembrane beta strand</keyword>
<dbReference type="InterPro" id="IPR012910">
    <property type="entry name" value="Plug_dom"/>
</dbReference>
<evidence type="ECO:0000256" key="2">
    <source>
        <dbReference type="ARBA" id="ARBA00008143"/>
    </source>
</evidence>
<dbReference type="SUPFAM" id="SSF56935">
    <property type="entry name" value="Porins"/>
    <property type="match status" value="1"/>
</dbReference>
<keyword evidence="8 11" id="KW-0472">Membrane</keyword>
<dbReference type="InterPro" id="IPR039426">
    <property type="entry name" value="TonB-dep_rcpt-like"/>
</dbReference>
<evidence type="ECO:0000256" key="5">
    <source>
        <dbReference type="ARBA" id="ARBA00022692"/>
    </source>
</evidence>
<keyword evidence="3 11" id="KW-0813">Transport</keyword>
<evidence type="ECO:0008006" key="17">
    <source>
        <dbReference type="Google" id="ProtNLM"/>
    </source>
</evidence>
<dbReference type="Proteomes" id="UP000267535">
    <property type="component" value="Unassembled WGS sequence"/>
</dbReference>
<evidence type="ECO:0000256" key="4">
    <source>
        <dbReference type="ARBA" id="ARBA00022452"/>
    </source>
</evidence>
<keyword evidence="7 12" id="KW-0798">TonB box</keyword>
<evidence type="ECO:0000256" key="7">
    <source>
        <dbReference type="ARBA" id="ARBA00023077"/>
    </source>
</evidence>
<evidence type="ECO:0000256" key="11">
    <source>
        <dbReference type="PROSITE-ProRule" id="PRU01360"/>
    </source>
</evidence>
<evidence type="ECO:0000256" key="12">
    <source>
        <dbReference type="RuleBase" id="RU003357"/>
    </source>
</evidence>
<accession>A0A3P1SPB9</accession>
<dbReference type="EMBL" id="RQXV01000006">
    <property type="protein sequence ID" value="RRC98967.1"/>
    <property type="molecule type" value="Genomic_DNA"/>
</dbReference>
<comment type="caution">
    <text evidence="15">The sequence shown here is derived from an EMBL/GenBank/DDBJ whole genome shotgun (WGS) entry which is preliminary data.</text>
</comment>
<dbReference type="Pfam" id="PF07715">
    <property type="entry name" value="Plug"/>
    <property type="match status" value="1"/>
</dbReference>
<feature type="domain" description="TonB-dependent receptor-like beta-barrel" evidence="13">
    <location>
        <begin position="253"/>
        <end position="714"/>
    </location>
</feature>
<dbReference type="InterPro" id="IPR037066">
    <property type="entry name" value="Plug_dom_sf"/>
</dbReference>
<comment type="similarity">
    <text evidence="2">Belongs to the TonB-dependent receptor family. Hemoglobin/haptoglobin binding protein subfamily.</text>
</comment>
<dbReference type="GO" id="GO:0044718">
    <property type="term" value="P:siderophore transmembrane transport"/>
    <property type="evidence" value="ECO:0007669"/>
    <property type="project" value="TreeGrafter"/>
</dbReference>
<keyword evidence="9" id="KW-0675">Receptor</keyword>
<evidence type="ECO:0000256" key="9">
    <source>
        <dbReference type="ARBA" id="ARBA00023170"/>
    </source>
</evidence>
<keyword evidence="5 11" id="KW-0812">Transmembrane</keyword>
<name>A0A3P1SPB9_9GAMM</name>
<protein>
    <recommendedName>
        <fullName evidence="17">TonB-dependent receptor</fullName>
    </recommendedName>
</protein>
<reference evidence="15 16" key="1">
    <citation type="submission" date="2018-11" db="EMBL/GenBank/DDBJ databases">
        <title>The draft genome sequence of Amphritea balenae JAMM 1525T.</title>
        <authorList>
            <person name="Fang Z."/>
            <person name="Zhang Y."/>
            <person name="Han X."/>
        </authorList>
    </citation>
    <scope>NUCLEOTIDE SEQUENCE [LARGE SCALE GENOMIC DNA]</scope>
    <source>
        <strain evidence="15 16">JAMM 1525</strain>
    </source>
</reference>
<dbReference type="PANTHER" id="PTHR30069:SF29">
    <property type="entry name" value="HEMOGLOBIN AND HEMOGLOBIN-HAPTOGLOBIN-BINDING PROTEIN 1-RELATED"/>
    <property type="match status" value="1"/>
</dbReference>
<evidence type="ECO:0000259" key="13">
    <source>
        <dbReference type="Pfam" id="PF00593"/>
    </source>
</evidence>
<evidence type="ECO:0000259" key="14">
    <source>
        <dbReference type="Pfam" id="PF07715"/>
    </source>
</evidence>
<dbReference type="OrthoDB" id="9764669at2"/>
<evidence type="ECO:0000313" key="16">
    <source>
        <dbReference type="Proteomes" id="UP000267535"/>
    </source>
</evidence>
<sequence>MHMSCICILLGDKMRSISLTLCTALLLLQSYKAAAVNDLALLNLSLMDLGDVRIYTASRYLTDIDKAAANITVVTSEDIQDKGYKSLYDVLRNTPGFFFFSFGGEIKVGLHGLPQVTDGYALVIDNNLIANNLANYHAFPNLAYVKQIEIIKGPSAVLWGDSASLGIVHIITKGADDLGDDDYNLVASADYEALQQRDIENVMMSKHYDQGSVFASLTSFDSDASWGEGFNTSESGPVPHELSNDMGDFDFDRSYDLYLKGSYNDFSVNLRSAKNYYKQGEEIARNTQYRNDDLFALNYDHDFTSAITTNLRTFYTRHNDYHDFYSLFGDNQNTSDYQVITKGAEAITTLSSDANTLLVGLYGHQQQIKNTSNGADGLNLSSNIYSQSVFLENSYTGLEDFVFSVGGRYTEKRDEQGTRYYNLPKFSVSYELTDKLTAKYLYSESEFFPFLKVTDGPDYLQSAINEMIMFDLQDEREVRSKNLQFSYSTQNTQAKLNFFYIRGQNFLNATWYENRAFTDFPLGDQDNIYYTQIDDFPSEIISKGVEFDLQHQYSWGELYSSINYTRSESKERPMLFGAVPIDIDYYEFIEPNDWNTTQMLSLNSLIDDEESFFNYPELTLNLGATFKLANNYKLNVNYRGLFNVTYKHSYTPTDFFFVTAQVTPKPVGTLFYKTEYGKQVTYKKLDPMHFIDLNLQMPDYMNSGVDVSVYVKNLFNSAEYLGETLEGAYVKGTYPQQFGLTAQYKF</sequence>
<dbReference type="InterPro" id="IPR000531">
    <property type="entry name" value="Beta-barrel_TonB"/>
</dbReference>
<evidence type="ECO:0000313" key="15">
    <source>
        <dbReference type="EMBL" id="RRC98967.1"/>
    </source>
</evidence>
<proteinExistence type="inferred from homology"/>
<dbReference type="PANTHER" id="PTHR30069">
    <property type="entry name" value="TONB-DEPENDENT OUTER MEMBRANE RECEPTOR"/>
    <property type="match status" value="1"/>
</dbReference>
<evidence type="ECO:0000256" key="1">
    <source>
        <dbReference type="ARBA" id="ARBA00004571"/>
    </source>
</evidence>
<keyword evidence="10 11" id="KW-0998">Cell outer membrane</keyword>
<dbReference type="InterPro" id="IPR036942">
    <property type="entry name" value="Beta-barrel_TonB_sf"/>
</dbReference>
<evidence type="ECO:0000256" key="8">
    <source>
        <dbReference type="ARBA" id="ARBA00023136"/>
    </source>
</evidence>
<feature type="domain" description="TonB-dependent receptor plug" evidence="14">
    <location>
        <begin position="65"/>
        <end position="166"/>
    </location>
</feature>
<evidence type="ECO:0000256" key="3">
    <source>
        <dbReference type="ARBA" id="ARBA00022448"/>
    </source>
</evidence>
<dbReference type="GO" id="GO:0009279">
    <property type="term" value="C:cell outer membrane"/>
    <property type="evidence" value="ECO:0007669"/>
    <property type="project" value="UniProtKB-SubCell"/>
</dbReference>
<organism evidence="15 16">
    <name type="scientific">Amphritea balenae</name>
    <dbReference type="NCBI Taxonomy" id="452629"/>
    <lineage>
        <taxon>Bacteria</taxon>
        <taxon>Pseudomonadati</taxon>
        <taxon>Pseudomonadota</taxon>
        <taxon>Gammaproteobacteria</taxon>
        <taxon>Oceanospirillales</taxon>
        <taxon>Oceanospirillaceae</taxon>
        <taxon>Amphritea</taxon>
    </lineage>
</organism>
<dbReference type="AlphaFoldDB" id="A0A3P1SPB9"/>
<evidence type="ECO:0000256" key="10">
    <source>
        <dbReference type="ARBA" id="ARBA00023237"/>
    </source>
</evidence>
<keyword evidence="16" id="KW-1185">Reference proteome</keyword>
<dbReference type="Gene3D" id="2.40.170.20">
    <property type="entry name" value="TonB-dependent receptor, beta-barrel domain"/>
    <property type="match status" value="1"/>
</dbReference>